<feature type="binding site" evidence="11">
    <location>
        <position position="201"/>
    </location>
    <ligand>
        <name>NAD(+)</name>
        <dbReference type="ChEBI" id="CHEBI:57540"/>
    </ligand>
</feature>
<dbReference type="Pfam" id="PF07992">
    <property type="entry name" value="Pyr_redox_2"/>
    <property type="match status" value="1"/>
</dbReference>
<sequence length="472" mass="49512">MKRLTVIGGGPGGYTAAFAAARAGMEVTLVEAAHLGGTCLNSGCIPTKTLKASAEALETALRLAEFGITCEGTPRVDPAAVLARKEKVVGILRGGLEKACARLKVRLCTGHGRVLDARHVEVTMADGSVEVVENDALILATGSRVAELPGLAFDHTHILSSDDALQLDRVPQRLIIVGGGVIGCEMAFIYRAFGAQVTVVEGQDRLLPMPSMDADVSTLLQREMKKRRIACELGRTLKDVRVEDGVVRATLTASPFVDKPTPAQQKEVPVEADMVLVTVGRCPATEGLGLAETGIGTDRRGWVVVDDALKTSLPEVYAIGDLLGPSRVMLAHVAAMEGLCVVESLCGKPRAMRYDAVPSGVFTSPEVGSVGLSEQQAREQGLDVRCVTFQMRELGKAQAMGELPGFFKLVAAADGGRLLGAHIVGAHASDLVAEAALGVANGLTLEQVAHTIHAHPTLAEGLYEAALLAQEA</sequence>
<dbReference type="Proteomes" id="UP000522333">
    <property type="component" value="Unassembled WGS sequence"/>
</dbReference>
<dbReference type="Gene3D" id="3.50.50.60">
    <property type="entry name" value="FAD/NAD(P)-binding domain"/>
    <property type="match status" value="2"/>
</dbReference>
<gene>
    <name evidence="16" type="primary">lpdA</name>
    <name evidence="16" type="ORF">HF854_11065</name>
</gene>
<dbReference type="GO" id="GO:0004148">
    <property type="term" value="F:dihydrolipoyl dehydrogenase (NADH) activity"/>
    <property type="evidence" value="ECO:0007669"/>
    <property type="project" value="UniProtKB-EC"/>
</dbReference>
<evidence type="ECO:0000256" key="9">
    <source>
        <dbReference type="ARBA" id="ARBA00049187"/>
    </source>
</evidence>
<dbReference type="PANTHER" id="PTHR22912:SF151">
    <property type="entry name" value="DIHYDROLIPOYL DEHYDROGENASE, MITOCHONDRIAL"/>
    <property type="match status" value="1"/>
</dbReference>
<evidence type="ECO:0000256" key="5">
    <source>
        <dbReference type="ARBA" id="ARBA00023002"/>
    </source>
</evidence>
<keyword evidence="8 13" id="KW-0676">Redox-active center</keyword>
<evidence type="ECO:0000259" key="14">
    <source>
        <dbReference type="Pfam" id="PF02852"/>
    </source>
</evidence>
<feature type="active site" description="Proton acceptor" evidence="10">
    <location>
        <position position="455"/>
    </location>
</feature>
<dbReference type="InterPro" id="IPR004099">
    <property type="entry name" value="Pyr_nucl-diS_OxRdtase_dimer"/>
</dbReference>
<feature type="binding site" evidence="11">
    <location>
        <position position="112"/>
    </location>
    <ligand>
        <name>FAD</name>
        <dbReference type="ChEBI" id="CHEBI:57692"/>
    </ligand>
</feature>
<dbReference type="GO" id="GO:0005737">
    <property type="term" value="C:cytoplasm"/>
    <property type="evidence" value="ECO:0007669"/>
    <property type="project" value="UniProtKB-ARBA"/>
</dbReference>
<dbReference type="InterPro" id="IPR012999">
    <property type="entry name" value="Pyr_OxRdtase_I_AS"/>
</dbReference>
<feature type="binding site" evidence="11">
    <location>
        <begin position="329"/>
        <end position="332"/>
    </location>
    <ligand>
        <name>FAD</name>
        <dbReference type="ChEBI" id="CHEBI:57692"/>
    </ligand>
</feature>
<dbReference type="SUPFAM" id="SSF55424">
    <property type="entry name" value="FAD/NAD-linked reductases, dimerisation (C-terminal) domain"/>
    <property type="match status" value="1"/>
</dbReference>
<dbReference type="FunFam" id="3.30.390.30:FF:000001">
    <property type="entry name" value="Dihydrolipoyl dehydrogenase"/>
    <property type="match status" value="1"/>
</dbReference>
<comment type="catalytic activity">
    <reaction evidence="9 13">
        <text>N(6)-[(R)-dihydrolipoyl]-L-lysyl-[protein] + NAD(+) = N(6)-[(R)-lipoyl]-L-lysyl-[protein] + NADH + H(+)</text>
        <dbReference type="Rhea" id="RHEA:15045"/>
        <dbReference type="Rhea" id="RHEA-COMP:10474"/>
        <dbReference type="Rhea" id="RHEA-COMP:10475"/>
        <dbReference type="ChEBI" id="CHEBI:15378"/>
        <dbReference type="ChEBI" id="CHEBI:57540"/>
        <dbReference type="ChEBI" id="CHEBI:57945"/>
        <dbReference type="ChEBI" id="CHEBI:83099"/>
        <dbReference type="ChEBI" id="CHEBI:83100"/>
        <dbReference type="EC" id="1.8.1.4"/>
    </reaction>
</comment>
<dbReference type="GO" id="GO:0050660">
    <property type="term" value="F:flavin adenine dinucleotide binding"/>
    <property type="evidence" value="ECO:0007669"/>
    <property type="project" value="InterPro"/>
</dbReference>
<dbReference type="PRINTS" id="PR00411">
    <property type="entry name" value="PNDRDTASEI"/>
</dbReference>
<dbReference type="Pfam" id="PF02852">
    <property type="entry name" value="Pyr_redox_dim"/>
    <property type="match status" value="1"/>
</dbReference>
<proteinExistence type="inferred from homology"/>
<dbReference type="InterPro" id="IPR023753">
    <property type="entry name" value="FAD/NAD-binding_dom"/>
</dbReference>
<dbReference type="PROSITE" id="PS00076">
    <property type="entry name" value="PYRIDINE_REDOX_1"/>
    <property type="match status" value="1"/>
</dbReference>
<keyword evidence="11" id="KW-0547">Nucleotide-binding</keyword>
<comment type="similarity">
    <text evidence="1 13">Belongs to the class-I pyridine nucleotide-disulfide oxidoreductase family.</text>
</comment>
<accession>A0A848CKY1</accession>
<dbReference type="PRINTS" id="PR00368">
    <property type="entry name" value="FADPNR"/>
</dbReference>
<evidence type="ECO:0000259" key="15">
    <source>
        <dbReference type="Pfam" id="PF07992"/>
    </source>
</evidence>
<evidence type="ECO:0000256" key="3">
    <source>
        <dbReference type="ARBA" id="ARBA00022630"/>
    </source>
</evidence>
<dbReference type="InterPro" id="IPR036188">
    <property type="entry name" value="FAD/NAD-bd_sf"/>
</dbReference>
<reference evidence="16 17" key="1">
    <citation type="submission" date="2020-04" db="EMBL/GenBank/DDBJ databases">
        <authorList>
            <person name="Hitch T.C.A."/>
            <person name="Wylensek D."/>
            <person name="Clavel T."/>
        </authorList>
    </citation>
    <scope>NUCLEOTIDE SEQUENCE [LARGE SCALE GENOMIC DNA]</scope>
    <source>
        <strain evidence="16 17">PG-251-APC-1</strain>
    </source>
</reference>
<keyword evidence="4 11" id="KW-0274">FAD</keyword>
<dbReference type="EC" id="1.8.1.4" evidence="2 13"/>
<feature type="binding site" evidence="11">
    <location>
        <position position="321"/>
    </location>
    <ligand>
        <name>FAD</name>
        <dbReference type="ChEBI" id="CHEBI:57692"/>
    </ligand>
</feature>
<keyword evidence="7" id="KW-1015">Disulfide bond</keyword>
<dbReference type="InterPro" id="IPR016156">
    <property type="entry name" value="FAD/NAD-linked_Rdtase_dimer_sf"/>
</dbReference>
<dbReference type="InterPro" id="IPR001100">
    <property type="entry name" value="Pyr_nuc-diS_OxRdtase"/>
</dbReference>
<feature type="binding site" evidence="11">
    <location>
        <position position="280"/>
    </location>
    <ligand>
        <name>NAD(+)</name>
        <dbReference type="ChEBI" id="CHEBI:57540"/>
    </ligand>
</feature>
<dbReference type="NCBIfam" id="TIGR01350">
    <property type="entry name" value="lipoamide_DH"/>
    <property type="match status" value="1"/>
</dbReference>
<keyword evidence="3 13" id="KW-0285">Flavoprotein</keyword>
<evidence type="ECO:0000256" key="11">
    <source>
        <dbReference type="PIRSR" id="PIRSR000350-3"/>
    </source>
</evidence>
<dbReference type="GO" id="GO:0006103">
    <property type="term" value="P:2-oxoglutarate metabolic process"/>
    <property type="evidence" value="ECO:0007669"/>
    <property type="project" value="TreeGrafter"/>
</dbReference>
<evidence type="ECO:0000256" key="2">
    <source>
        <dbReference type="ARBA" id="ARBA00012608"/>
    </source>
</evidence>
<feature type="binding site" evidence="11">
    <location>
        <position position="48"/>
    </location>
    <ligand>
        <name>FAD</name>
        <dbReference type="ChEBI" id="CHEBI:57692"/>
    </ligand>
</feature>
<organism evidence="16 17">
    <name type="scientific">Desulfovibrio piger</name>
    <dbReference type="NCBI Taxonomy" id="901"/>
    <lineage>
        <taxon>Bacteria</taxon>
        <taxon>Pseudomonadati</taxon>
        <taxon>Thermodesulfobacteriota</taxon>
        <taxon>Desulfovibrionia</taxon>
        <taxon>Desulfovibrionales</taxon>
        <taxon>Desulfovibrionaceae</taxon>
        <taxon>Desulfovibrio</taxon>
    </lineage>
</organism>
<evidence type="ECO:0000256" key="8">
    <source>
        <dbReference type="ARBA" id="ARBA00023284"/>
    </source>
</evidence>
<keyword evidence="6 11" id="KW-0520">NAD</keyword>
<comment type="cofactor">
    <cofactor evidence="11 13">
        <name>FAD</name>
        <dbReference type="ChEBI" id="CHEBI:57692"/>
    </cofactor>
    <text evidence="11 13">Binds 1 FAD per subunit.</text>
</comment>
<dbReference type="InterPro" id="IPR006258">
    <property type="entry name" value="Lipoamide_DH"/>
</dbReference>
<evidence type="ECO:0000256" key="4">
    <source>
        <dbReference type="ARBA" id="ARBA00022827"/>
    </source>
</evidence>
<evidence type="ECO:0000256" key="6">
    <source>
        <dbReference type="ARBA" id="ARBA00023027"/>
    </source>
</evidence>
<name>A0A848CKY1_9BACT</name>
<comment type="miscellaneous">
    <text evidence="13">The active site is a redox-active disulfide bond.</text>
</comment>
<evidence type="ECO:0000256" key="7">
    <source>
        <dbReference type="ARBA" id="ARBA00023157"/>
    </source>
</evidence>
<dbReference type="SUPFAM" id="SSF51905">
    <property type="entry name" value="FAD/NAD(P)-binding domain"/>
    <property type="match status" value="1"/>
</dbReference>
<feature type="binding site" evidence="11">
    <location>
        <begin position="178"/>
        <end position="185"/>
    </location>
    <ligand>
        <name>NAD(+)</name>
        <dbReference type="ChEBI" id="CHEBI:57540"/>
    </ligand>
</feature>
<evidence type="ECO:0000256" key="13">
    <source>
        <dbReference type="RuleBase" id="RU003692"/>
    </source>
</evidence>
<dbReference type="RefSeq" id="WP_168936333.1">
    <property type="nucleotide sequence ID" value="NZ_JABAFY010000059.1"/>
</dbReference>
<dbReference type="PANTHER" id="PTHR22912">
    <property type="entry name" value="DISULFIDE OXIDOREDUCTASE"/>
    <property type="match status" value="1"/>
</dbReference>
<dbReference type="Gene3D" id="3.30.390.30">
    <property type="match status" value="1"/>
</dbReference>
<evidence type="ECO:0000313" key="17">
    <source>
        <dbReference type="Proteomes" id="UP000522333"/>
    </source>
</evidence>
<comment type="caution">
    <text evidence="16">The sequence shown here is derived from an EMBL/GenBank/DDBJ whole genome shotgun (WGS) entry which is preliminary data.</text>
</comment>
<feature type="disulfide bond" description="Redox-active" evidence="12">
    <location>
        <begin position="39"/>
        <end position="44"/>
    </location>
</feature>
<feature type="binding site" evidence="11">
    <location>
        <begin position="141"/>
        <end position="143"/>
    </location>
    <ligand>
        <name>FAD</name>
        <dbReference type="ChEBI" id="CHEBI:57692"/>
    </ligand>
</feature>
<evidence type="ECO:0000256" key="1">
    <source>
        <dbReference type="ARBA" id="ARBA00007532"/>
    </source>
</evidence>
<feature type="domain" description="FAD/NAD(P)-binding" evidence="15">
    <location>
        <begin position="3"/>
        <end position="338"/>
    </location>
</feature>
<evidence type="ECO:0000256" key="10">
    <source>
        <dbReference type="PIRSR" id="PIRSR000350-2"/>
    </source>
</evidence>
<dbReference type="InterPro" id="IPR050151">
    <property type="entry name" value="Class-I_Pyr_Nuc-Dis_Oxidored"/>
</dbReference>
<evidence type="ECO:0000313" key="16">
    <source>
        <dbReference type="EMBL" id="NME53037.1"/>
    </source>
</evidence>
<evidence type="ECO:0000256" key="12">
    <source>
        <dbReference type="PIRSR" id="PIRSR000350-4"/>
    </source>
</evidence>
<dbReference type="AlphaFoldDB" id="A0A848CKY1"/>
<dbReference type="EMBL" id="JABAFY010000059">
    <property type="protein sequence ID" value="NME53037.1"/>
    <property type="molecule type" value="Genomic_DNA"/>
</dbReference>
<dbReference type="PIRSF" id="PIRSF000350">
    <property type="entry name" value="Mercury_reductase_MerA"/>
    <property type="match status" value="1"/>
</dbReference>
<protein>
    <recommendedName>
        <fullName evidence="2 13">Dihydrolipoyl dehydrogenase</fullName>
        <ecNumber evidence="2 13">1.8.1.4</ecNumber>
    </recommendedName>
</protein>
<keyword evidence="5 13" id="KW-0560">Oxidoreductase</keyword>
<feature type="domain" description="Pyridine nucleotide-disulphide oxidoreductase dimerisation" evidence="14">
    <location>
        <begin position="357"/>
        <end position="465"/>
    </location>
</feature>